<name>A0A8H7DB79_9AGAR</name>
<organism evidence="3 4">
    <name type="scientific">Mycena venus</name>
    <dbReference type="NCBI Taxonomy" id="2733690"/>
    <lineage>
        <taxon>Eukaryota</taxon>
        <taxon>Fungi</taxon>
        <taxon>Dikarya</taxon>
        <taxon>Basidiomycota</taxon>
        <taxon>Agaricomycotina</taxon>
        <taxon>Agaricomycetes</taxon>
        <taxon>Agaricomycetidae</taxon>
        <taxon>Agaricales</taxon>
        <taxon>Marasmiineae</taxon>
        <taxon>Mycenaceae</taxon>
        <taxon>Mycena</taxon>
    </lineage>
</organism>
<sequence>MSDNSLIHGGPPLVNPPDNLTVPQFLLDGVSRHVTHPQRLVGTPCLIEDDTGRKVTLNELRDRTNWLAAALCFHWNIGEDTIATIISPNHIDYGCIAWALHRLGGIVATLGPMLTTGEFVHQFQIAMPAMIFVHSDCLSSVIQAAALVGLESDRIVIIDTVGSPGPTGLRNLTDLIHEGPSLPGFTERKLTQGEARNKIAFLAPSSGTTGMPKVVAISHYNVISIVIQSATFNRINESYGPAAERRFRLGDICCGFLPLYHIYGLVYNLHFMIYAGLTLVLTPRFNFEKFLASIQRYRITHLTLVPPQAVLLCKHPAVKQYDLSSVRYCIVAAAPLSATLTQELLEVLPNVQLGQGYGLTETCGTVGMFPLSQKVGTLGSGGQLLPGTSGKVVKADGTLAKELEVGELYVKGGQVALGYFRNEFATKETFIDGWLKTGDQVYFRDGDIFVIERIKELIKVKGLQVPPAELEGHLLTHPSIVDAAVIGVPDDYSGELPMAFIVLQPELAAAATTDSRLADELRASIFKHVADVKSKHKWLAGGIRFTSAIPRNPSGKILRRLLRTQLDSAHSVNVGMRSRL</sequence>
<dbReference type="Pfam" id="PF13193">
    <property type="entry name" value="AMP-binding_C"/>
    <property type="match status" value="1"/>
</dbReference>
<dbReference type="InterPro" id="IPR042099">
    <property type="entry name" value="ANL_N_sf"/>
</dbReference>
<gene>
    <name evidence="3" type="ORF">MVEN_00235400</name>
</gene>
<dbReference type="OrthoDB" id="6509636at2759"/>
<dbReference type="Gene3D" id="3.40.50.12780">
    <property type="entry name" value="N-terminal domain of ligase-like"/>
    <property type="match status" value="1"/>
</dbReference>
<evidence type="ECO:0000259" key="2">
    <source>
        <dbReference type="Pfam" id="PF13193"/>
    </source>
</evidence>
<dbReference type="EMBL" id="JACAZI010000002">
    <property type="protein sequence ID" value="KAF7369084.1"/>
    <property type="molecule type" value="Genomic_DNA"/>
</dbReference>
<dbReference type="SUPFAM" id="SSF56801">
    <property type="entry name" value="Acetyl-CoA synthetase-like"/>
    <property type="match status" value="1"/>
</dbReference>
<reference evidence="3" key="1">
    <citation type="submission" date="2020-05" db="EMBL/GenBank/DDBJ databases">
        <title>Mycena genomes resolve the evolution of fungal bioluminescence.</title>
        <authorList>
            <person name="Tsai I.J."/>
        </authorList>
    </citation>
    <scope>NUCLEOTIDE SEQUENCE</scope>
    <source>
        <strain evidence="3">CCC161011</strain>
    </source>
</reference>
<feature type="domain" description="AMP-dependent synthetase/ligase" evidence="1">
    <location>
        <begin position="41"/>
        <end position="420"/>
    </location>
</feature>
<evidence type="ECO:0000259" key="1">
    <source>
        <dbReference type="Pfam" id="PF00501"/>
    </source>
</evidence>
<accession>A0A8H7DB79</accession>
<dbReference type="Gene3D" id="3.30.300.30">
    <property type="match status" value="1"/>
</dbReference>
<dbReference type="PANTHER" id="PTHR24096:SF422">
    <property type="entry name" value="BCDNA.GH02901"/>
    <property type="match status" value="1"/>
</dbReference>
<dbReference type="PANTHER" id="PTHR24096">
    <property type="entry name" value="LONG-CHAIN-FATTY-ACID--COA LIGASE"/>
    <property type="match status" value="1"/>
</dbReference>
<evidence type="ECO:0000313" key="4">
    <source>
        <dbReference type="Proteomes" id="UP000620124"/>
    </source>
</evidence>
<dbReference type="GO" id="GO:0016405">
    <property type="term" value="F:CoA-ligase activity"/>
    <property type="evidence" value="ECO:0007669"/>
    <property type="project" value="TreeGrafter"/>
</dbReference>
<dbReference type="InterPro" id="IPR045851">
    <property type="entry name" value="AMP-bd_C_sf"/>
</dbReference>
<dbReference type="InterPro" id="IPR020845">
    <property type="entry name" value="AMP-binding_CS"/>
</dbReference>
<feature type="domain" description="AMP-binding enzyme C-terminal" evidence="2">
    <location>
        <begin position="469"/>
        <end position="556"/>
    </location>
</feature>
<dbReference type="AlphaFoldDB" id="A0A8H7DB79"/>
<keyword evidence="3" id="KW-0436">Ligase</keyword>
<comment type="caution">
    <text evidence="3">The sequence shown here is derived from an EMBL/GenBank/DDBJ whole genome shotgun (WGS) entry which is preliminary data.</text>
</comment>
<dbReference type="PROSITE" id="PS00455">
    <property type="entry name" value="AMP_BINDING"/>
    <property type="match status" value="1"/>
</dbReference>
<protein>
    <submittedName>
        <fullName evidence="3">Phenylacetyl-ligase</fullName>
    </submittedName>
</protein>
<evidence type="ECO:0000313" key="3">
    <source>
        <dbReference type="EMBL" id="KAF7369084.1"/>
    </source>
</evidence>
<dbReference type="Pfam" id="PF00501">
    <property type="entry name" value="AMP-binding"/>
    <property type="match status" value="1"/>
</dbReference>
<dbReference type="Proteomes" id="UP000620124">
    <property type="component" value="Unassembled WGS sequence"/>
</dbReference>
<dbReference type="InterPro" id="IPR000873">
    <property type="entry name" value="AMP-dep_synth/lig_dom"/>
</dbReference>
<proteinExistence type="predicted"/>
<dbReference type="InterPro" id="IPR025110">
    <property type="entry name" value="AMP-bd_C"/>
</dbReference>
<keyword evidence="4" id="KW-1185">Reference proteome</keyword>